<reference evidence="2 3" key="1">
    <citation type="submission" date="2014-04" db="EMBL/GenBank/DDBJ databases">
        <authorList>
            <consortium name="DOE Joint Genome Institute"/>
            <person name="Kuo A."/>
            <person name="Tarkka M."/>
            <person name="Buscot F."/>
            <person name="Kohler A."/>
            <person name="Nagy L.G."/>
            <person name="Floudas D."/>
            <person name="Copeland A."/>
            <person name="Barry K.W."/>
            <person name="Cichocki N."/>
            <person name="Veneault-Fourrey C."/>
            <person name="LaButti K."/>
            <person name="Lindquist E.A."/>
            <person name="Lipzen A."/>
            <person name="Lundell T."/>
            <person name="Morin E."/>
            <person name="Murat C."/>
            <person name="Sun H."/>
            <person name="Tunlid A."/>
            <person name="Henrissat B."/>
            <person name="Grigoriev I.V."/>
            <person name="Hibbett D.S."/>
            <person name="Martin F."/>
            <person name="Nordberg H.P."/>
            <person name="Cantor M.N."/>
            <person name="Hua S.X."/>
        </authorList>
    </citation>
    <scope>NUCLEOTIDE SEQUENCE [LARGE SCALE GENOMIC DNA]</scope>
    <source>
        <strain evidence="2 3">F 1598</strain>
    </source>
</reference>
<keyword evidence="3" id="KW-1185">Reference proteome</keyword>
<evidence type="ECO:0000313" key="2">
    <source>
        <dbReference type="EMBL" id="KIM74355.1"/>
    </source>
</evidence>
<dbReference type="EMBL" id="KN833062">
    <property type="protein sequence ID" value="KIM74355.1"/>
    <property type="molecule type" value="Genomic_DNA"/>
</dbReference>
<protein>
    <submittedName>
        <fullName evidence="2">Uncharacterized protein</fullName>
    </submittedName>
</protein>
<dbReference type="AlphaFoldDB" id="A0A0C3EP42"/>
<dbReference type="Proteomes" id="UP000054166">
    <property type="component" value="Unassembled WGS sequence"/>
</dbReference>
<dbReference type="HOGENOM" id="CLU_2109929_0_0_1"/>
<accession>A0A0C3EP42</accession>
<gene>
    <name evidence="2" type="ORF">PILCRDRAFT_708065</name>
</gene>
<proteinExistence type="predicted"/>
<feature type="region of interest" description="Disordered" evidence="1">
    <location>
        <begin position="16"/>
        <end position="36"/>
    </location>
</feature>
<feature type="compositionally biased region" description="Basic and acidic residues" evidence="1">
    <location>
        <begin position="89"/>
        <end position="99"/>
    </location>
</feature>
<feature type="region of interest" description="Disordered" evidence="1">
    <location>
        <begin position="75"/>
        <end position="99"/>
    </location>
</feature>
<name>A0A0C3EP42_PILCF</name>
<organism evidence="2 3">
    <name type="scientific">Piloderma croceum (strain F 1598)</name>
    <dbReference type="NCBI Taxonomy" id="765440"/>
    <lineage>
        <taxon>Eukaryota</taxon>
        <taxon>Fungi</taxon>
        <taxon>Dikarya</taxon>
        <taxon>Basidiomycota</taxon>
        <taxon>Agaricomycotina</taxon>
        <taxon>Agaricomycetes</taxon>
        <taxon>Agaricomycetidae</taxon>
        <taxon>Atheliales</taxon>
        <taxon>Atheliaceae</taxon>
        <taxon>Piloderma</taxon>
    </lineage>
</organism>
<sequence>MKKGLSKRSKVVVGSRLGASTYSTLGPSRREERLADAKALRQREIADMSIEQRQSLLDAQGPATDYKMADSESMGLDDAFMHPPIGTEGAEHSHAGGDREVMQEIEETMTRRSLR</sequence>
<reference evidence="3" key="2">
    <citation type="submission" date="2015-01" db="EMBL/GenBank/DDBJ databases">
        <title>Evolutionary Origins and Diversification of the Mycorrhizal Mutualists.</title>
        <authorList>
            <consortium name="DOE Joint Genome Institute"/>
            <consortium name="Mycorrhizal Genomics Consortium"/>
            <person name="Kohler A."/>
            <person name="Kuo A."/>
            <person name="Nagy L.G."/>
            <person name="Floudas D."/>
            <person name="Copeland A."/>
            <person name="Barry K.W."/>
            <person name="Cichocki N."/>
            <person name="Veneault-Fourrey C."/>
            <person name="LaButti K."/>
            <person name="Lindquist E.A."/>
            <person name="Lipzen A."/>
            <person name="Lundell T."/>
            <person name="Morin E."/>
            <person name="Murat C."/>
            <person name="Riley R."/>
            <person name="Ohm R."/>
            <person name="Sun H."/>
            <person name="Tunlid A."/>
            <person name="Henrissat B."/>
            <person name="Grigoriev I.V."/>
            <person name="Hibbett D.S."/>
            <person name="Martin F."/>
        </authorList>
    </citation>
    <scope>NUCLEOTIDE SEQUENCE [LARGE SCALE GENOMIC DNA]</scope>
    <source>
        <strain evidence="3">F 1598</strain>
    </source>
</reference>
<evidence type="ECO:0000313" key="3">
    <source>
        <dbReference type="Proteomes" id="UP000054166"/>
    </source>
</evidence>
<dbReference type="InParanoid" id="A0A0C3EP42"/>
<evidence type="ECO:0000256" key="1">
    <source>
        <dbReference type="SAM" id="MobiDB-lite"/>
    </source>
</evidence>